<dbReference type="Gene3D" id="3.30.565.10">
    <property type="entry name" value="Histidine kinase-like ATPase, C-terminal domain"/>
    <property type="match status" value="1"/>
</dbReference>
<accession>A0A552UHW2</accession>
<evidence type="ECO:0000256" key="1">
    <source>
        <dbReference type="ARBA" id="ARBA00000085"/>
    </source>
</evidence>
<dbReference type="InterPro" id="IPR005467">
    <property type="entry name" value="His_kinase_dom"/>
</dbReference>
<dbReference type="PROSITE" id="PS50885">
    <property type="entry name" value="HAMP"/>
    <property type="match status" value="1"/>
</dbReference>
<evidence type="ECO:0000259" key="12">
    <source>
        <dbReference type="PROSITE" id="PS50109"/>
    </source>
</evidence>
<dbReference type="Proteomes" id="UP000317894">
    <property type="component" value="Unassembled WGS sequence"/>
</dbReference>
<dbReference type="GO" id="GO:0005886">
    <property type="term" value="C:plasma membrane"/>
    <property type="evidence" value="ECO:0007669"/>
    <property type="project" value="TreeGrafter"/>
</dbReference>
<evidence type="ECO:0000256" key="4">
    <source>
        <dbReference type="ARBA" id="ARBA00022553"/>
    </source>
</evidence>
<dbReference type="InterPro" id="IPR036097">
    <property type="entry name" value="HisK_dim/P_sf"/>
</dbReference>
<dbReference type="PANTHER" id="PTHR45436:SF8">
    <property type="entry name" value="HISTIDINE KINASE"/>
    <property type="match status" value="1"/>
</dbReference>
<feature type="domain" description="HAMP" evidence="13">
    <location>
        <begin position="175"/>
        <end position="228"/>
    </location>
</feature>
<keyword evidence="8 11" id="KW-1133">Transmembrane helix</keyword>
<gene>
    <name evidence="14" type="ORF">FMM06_06685</name>
</gene>
<feature type="transmembrane region" description="Helical" evidence="11">
    <location>
        <begin position="12"/>
        <end position="33"/>
    </location>
</feature>
<evidence type="ECO:0000256" key="6">
    <source>
        <dbReference type="ARBA" id="ARBA00022692"/>
    </source>
</evidence>
<organism evidence="14 15">
    <name type="scientific">Glacieibacterium frigidum</name>
    <dbReference type="NCBI Taxonomy" id="2593303"/>
    <lineage>
        <taxon>Bacteria</taxon>
        <taxon>Pseudomonadati</taxon>
        <taxon>Pseudomonadota</taxon>
        <taxon>Alphaproteobacteria</taxon>
        <taxon>Sphingomonadales</taxon>
        <taxon>Sphingosinicellaceae</taxon>
        <taxon>Glacieibacterium</taxon>
    </lineage>
</organism>
<feature type="domain" description="Histidine kinase" evidence="12">
    <location>
        <begin position="236"/>
        <end position="439"/>
    </location>
</feature>
<dbReference type="InterPro" id="IPR003594">
    <property type="entry name" value="HATPase_dom"/>
</dbReference>
<keyword evidence="7 14" id="KW-0418">Kinase</keyword>
<keyword evidence="15" id="KW-1185">Reference proteome</keyword>
<dbReference type="SUPFAM" id="SSF158472">
    <property type="entry name" value="HAMP domain-like"/>
    <property type="match status" value="1"/>
</dbReference>
<dbReference type="PROSITE" id="PS50109">
    <property type="entry name" value="HIS_KIN"/>
    <property type="match status" value="1"/>
</dbReference>
<dbReference type="Pfam" id="PF00512">
    <property type="entry name" value="HisKA"/>
    <property type="match status" value="1"/>
</dbReference>
<feature type="transmembrane region" description="Helical" evidence="11">
    <location>
        <begin position="154"/>
        <end position="173"/>
    </location>
</feature>
<comment type="catalytic activity">
    <reaction evidence="1">
        <text>ATP + protein L-histidine = ADP + protein N-phospho-L-histidine.</text>
        <dbReference type="EC" id="2.7.13.3"/>
    </reaction>
</comment>
<dbReference type="PRINTS" id="PR00344">
    <property type="entry name" value="BCTRLSENSOR"/>
</dbReference>
<sequence>MTPRRRGSISARFAALAVVVLIVTSAALLAFVARVSDAVASADLAALIDQHADDIAAVFERDGAGGAAAMLGSTARPGEITLLTDPAGARLAGNLSRWPAGLPVPATRSNIELTVRGEAARYSIVARRLPGGWRLLVGESRAPLASLRAALRDALLGAMVLAVALALAGAWMLTRFVGSRVRDIADAASRFDGGDLGRRVPLSGDGDAFDALAVSLNAMLARIETLVAELRIVTDTLAHDLRSPLTRLRARIDRAATHPDPELLDGIAAEASLLLRMLDTALEISRAEAGIGVERFAALDLAAFVEELGDMYRPIAEDAGMFLTVDAAPATARAHRELLGQALANLIDNALRHGAGAIALGVRSGEGRVVLSVADRGPGIAAEDRARAVERFARLDRARGTPGAGLGLSLAAAVARLHGGTLALGDNAPGLVVTLDLPG</sequence>
<keyword evidence="6 11" id="KW-0812">Transmembrane</keyword>
<dbReference type="InterPro" id="IPR036890">
    <property type="entry name" value="HATPase_C_sf"/>
</dbReference>
<keyword evidence="4" id="KW-0597">Phosphoprotein</keyword>
<proteinExistence type="predicted"/>
<comment type="caution">
    <text evidence="14">The sequence shown here is derived from an EMBL/GenBank/DDBJ whole genome shotgun (WGS) entry which is preliminary data.</text>
</comment>
<dbReference type="CDD" id="cd00075">
    <property type="entry name" value="HATPase"/>
    <property type="match status" value="1"/>
</dbReference>
<evidence type="ECO:0000259" key="13">
    <source>
        <dbReference type="PROSITE" id="PS50885"/>
    </source>
</evidence>
<protein>
    <recommendedName>
        <fullName evidence="3">histidine kinase</fullName>
        <ecNumber evidence="3">2.7.13.3</ecNumber>
    </recommendedName>
</protein>
<dbReference type="EMBL" id="VJWA01000001">
    <property type="protein sequence ID" value="TRW17815.1"/>
    <property type="molecule type" value="Genomic_DNA"/>
</dbReference>
<dbReference type="PANTHER" id="PTHR45436">
    <property type="entry name" value="SENSOR HISTIDINE KINASE YKOH"/>
    <property type="match status" value="1"/>
</dbReference>
<dbReference type="SMART" id="SM00304">
    <property type="entry name" value="HAMP"/>
    <property type="match status" value="1"/>
</dbReference>
<keyword evidence="9" id="KW-0902">Two-component regulatory system</keyword>
<dbReference type="GO" id="GO:0000155">
    <property type="term" value="F:phosphorelay sensor kinase activity"/>
    <property type="evidence" value="ECO:0007669"/>
    <property type="project" value="InterPro"/>
</dbReference>
<evidence type="ECO:0000256" key="7">
    <source>
        <dbReference type="ARBA" id="ARBA00022777"/>
    </source>
</evidence>
<dbReference type="InterPro" id="IPR004358">
    <property type="entry name" value="Sig_transdc_His_kin-like_C"/>
</dbReference>
<dbReference type="InterPro" id="IPR003660">
    <property type="entry name" value="HAMP_dom"/>
</dbReference>
<dbReference type="OrthoDB" id="9815202at2"/>
<dbReference type="AlphaFoldDB" id="A0A552UHW2"/>
<evidence type="ECO:0000256" key="10">
    <source>
        <dbReference type="ARBA" id="ARBA00023136"/>
    </source>
</evidence>
<dbReference type="InterPro" id="IPR050428">
    <property type="entry name" value="TCS_sensor_his_kinase"/>
</dbReference>
<evidence type="ECO:0000313" key="14">
    <source>
        <dbReference type="EMBL" id="TRW17815.1"/>
    </source>
</evidence>
<dbReference type="EC" id="2.7.13.3" evidence="3"/>
<dbReference type="Pfam" id="PF00672">
    <property type="entry name" value="HAMP"/>
    <property type="match status" value="1"/>
</dbReference>
<dbReference type="CDD" id="cd00082">
    <property type="entry name" value="HisKA"/>
    <property type="match status" value="1"/>
</dbReference>
<evidence type="ECO:0000313" key="15">
    <source>
        <dbReference type="Proteomes" id="UP000317894"/>
    </source>
</evidence>
<name>A0A552UHW2_9SPHN</name>
<dbReference type="SUPFAM" id="SSF47384">
    <property type="entry name" value="Homodimeric domain of signal transducing histidine kinase"/>
    <property type="match status" value="1"/>
</dbReference>
<evidence type="ECO:0000256" key="11">
    <source>
        <dbReference type="SAM" id="Phobius"/>
    </source>
</evidence>
<evidence type="ECO:0000256" key="8">
    <source>
        <dbReference type="ARBA" id="ARBA00022989"/>
    </source>
</evidence>
<dbReference type="SUPFAM" id="SSF55874">
    <property type="entry name" value="ATPase domain of HSP90 chaperone/DNA topoisomerase II/histidine kinase"/>
    <property type="match status" value="1"/>
</dbReference>
<dbReference type="RefSeq" id="WP_144236507.1">
    <property type="nucleotide sequence ID" value="NZ_VJWA01000001.1"/>
</dbReference>
<evidence type="ECO:0000256" key="3">
    <source>
        <dbReference type="ARBA" id="ARBA00012438"/>
    </source>
</evidence>
<dbReference type="Gene3D" id="6.10.340.10">
    <property type="match status" value="1"/>
</dbReference>
<evidence type="ECO:0000256" key="9">
    <source>
        <dbReference type="ARBA" id="ARBA00023012"/>
    </source>
</evidence>
<dbReference type="CDD" id="cd06225">
    <property type="entry name" value="HAMP"/>
    <property type="match status" value="1"/>
</dbReference>
<dbReference type="SMART" id="SM00388">
    <property type="entry name" value="HisKA"/>
    <property type="match status" value="1"/>
</dbReference>
<keyword evidence="10 11" id="KW-0472">Membrane</keyword>
<dbReference type="Gene3D" id="1.10.287.130">
    <property type="match status" value="1"/>
</dbReference>
<dbReference type="SMART" id="SM00387">
    <property type="entry name" value="HATPase_c"/>
    <property type="match status" value="1"/>
</dbReference>
<dbReference type="Pfam" id="PF02518">
    <property type="entry name" value="HATPase_c"/>
    <property type="match status" value="1"/>
</dbReference>
<evidence type="ECO:0000256" key="5">
    <source>
        <dbReference type="ARBA" id="ARBA00022679"/>
    </source>
</evidence>
<evidence type="ECO:0000256" key="2">
    <source>
        <dbReference type="ARBA" id="ARBA00004370"/>
    </source>
</evidence>
<reference evidence="14 15" key="1">
    <citation type="submission" date="2019-07" db="EMBL/GenBank/DDBJ databases">
        <title>Novel species isolated from glacier.</title>
        <authorList>
            <person name="Liu Q."/>
            <person name="Xin Y.-H."/>
        </authorList>
    </citation>
    <scope>NUCLEOTIDE SEQUENCE [LARGE SCALE GENOMIC DNA]</scope>
    <source>
        <strain evidence="14 15">LB1R16</strain>
    </source>
</reference>
<dbReference type="InterPro" id="IPR003661">
    <property type="entry name" value="HisK_dim/P_dom"/>
</dbReference>
<keyword evidence="5" id="KW-0808">Transferase</keyword>
<comment type="subcellular location">
    <subcellularLocation>
        <location evidence="2">Membrane</location>
    </subcellularLocation>
</comment>